<evidence type="ECO:0000256" key="1">
    <source>
        <dbReference type="ARBA" id="ARBA00022532"/>
    </source>
</evidence>
<reference evidence="9 10" key="1">
    <citation type="journal article" date="2016" name="Int. J. Syst. Evol. Microbiol.">
        <title>Pseudaminobacter manganicus sp. nov., isolated from sludge of a manganese mine.</title>
        <authorList>
            <person name="Li J."/>
            <person name="Huang J."/>
            <person name="Liao S."/>
            <person name="Wang G."/>
        </authorList>
    </citation>
    <scope>NUCLEOTIDE SEQUENCE [LARGE SCALE GENOMIC DNA]</scope>
    <source>
        <strain evidence="9 10">JH-7</strain>
    </source>
</reference>
<dbReference type="PANTHER" id="PTHR11117:SF2">
    <property type="entry name" value="SUCCINATE--COA LIGASE [ADP_GDP-FORMING] SUBUNIT ALPHA, MITOCHONDRIAL"/>
    <property type="match status" value="1"/>
</dbReference>
<evidence type="ECO:0000313" key="9">
    <source>
        <dbReference type="EMBL" id="OQM75056.1"/>
    </source>
</evidence>
<dbReference type="RefSeq" id="WP_080920147.1">
    <property type="nucleotide sequence ID" value="NZ_MDET01000021.1"/>
</dbReference>
<dbReference type="GO" id="GO:0000166">
    <property type="term" value="F:nucleotide binding"/>
    <property type="evidence" value="ECO:0007669"/>
    <property type="project" value="UniProtKB-KW"/>
</dbReference>
<dbReference type="EMBL" id="MDET01000021">
    <property type="protein sequence ID" value="OQM75056.1"/>
    <property type="molecule type" value="Genomic_DNA"/>
</dbReference>
<evidence type="ECO:0000256" key="3">
    <source>
        <dbReference type="ARBA" id="ARBA00022741"/>
    </source>
</evidence>
<dbReference type="GO" id="GO:0004775">
    <property type="term" value="F:succinate-CoA ligase (ADP-forming) activity"/>
    <property type="evidence" value="ECO:0007669"/>
    <property type="project" value="UniProtKB-UniRule"/>
</dbReference>
<dbReference type="Pfam" id="PF02629">
    <property type="entry name" value="CoA_binding"/>
    <property type="match status" value="1"/>
</dbReference>
<keyword evidence="10" id="KW-1185">Reference proteome</keyword>
<evidence type="ECO:0000256" key="5">
    <source>
        <dbReference type="HAMAP-Rule" id="MF_01988"/>
    </source>
</evidence>
<dbReference type="GO" id="GO:0009361">
    <property type="term" value="C:succinate-CoA ligase complex (ADP-forming)"/>
    <property type="evidence" value="ECO:0007669"/>
    <property type="project" value="TreeGrafter"/>
</dbReference>
<dbReference type="Pfam" id="PF00549">
    <property type="entry name" value="Ligase_CoA"/>
    <property type="match status" value="1"/>
</dbReference>
<keyword evidence="2 5" id="KW-0436">Ligase</keyword>
<dbReference type="Gene3D" id="3.40.50.720">
    <property type="entry name" value="NAD(P)-binding Rossmann-like Domain"/>
    <property type="match status" value="1"/>
</dbReference>
<feature type="binding site" evidence="5">
    <location>
        <position position="43"/>
    </location>
    <ligand>
        <name>CoA</name>
        <dbReference type="ChEBI" id="CHEBI:57287"/>
    </ligand>
</feature>
<evidence type="ECO:0000313" key="10">
    <source>
        <dbReference type="Proteomes" id="UP000191905"/>
    </source>
</evidence>
<dbReference type="InterPro" id="IPR005811">
    <property type="entry name" value="SUCC_ACL_C"/>
</dbReference>
<dbReference type="GO" id="GO:0004776">
    <property type="term" value="F:succinate-CoA ligase (GDP-forming) activity"/>
    <property type="evidence" value="ECO:0007669"/>
    <property type="project" value="TreeGrafter"/>
</dbReference>
<evidence type="ECO:0000256" key="7">
    <source>
        <dbReference type="RuleBase" id="RU000677"/>
    </source>
</evidence>
<dbReference type="NCBIfam" id="TIGR01019">
    <property type="entry name" value="sucCoAalpha"/>
    <property type="match status" value="1"/>
</dbReference>
<dbReference type="Proteomes" id="UP000191905">
    <property type="component" value="Unassembled WGS sequence"/>
</dbReference>
<comment type="subunit">
    <text evidence="5">Heterotetramer of two alpha and two beta subunits.</text>
</comment>
<dbReference type="InterPro" id="IPR016102">
    <property type="entry name" value="Succinyl-CoA_synth-like"/>
</dbReference>
<dbReference type="Gene3D" id="3.40.50.261">
    <property type="entry name" value="Succinyl-CoA synthetase domains"/>
    <property type="match status" value="1"/>
</dbReference>
<dbReference type="GO" id="GO:0006099">
    <property type="term" value="P:tricarboxylic acid cycle"/>
    <property type="evidence" value="ECO:0007669"/>
    <property type="project" value="UniProtKB-UniRule"/>
</dbReference>
<accession>A0A1V8RPE4</accession>
<comment type="pathway">
    <text evidence="5">Carbohydrate metabolism; tricarboxylic acid cycle; succinate from succinyl-CoA (ligase route): step 1/1.</text>
</comment>
<evidence type="ECO:0000256" key="6">
    <source>
        <dbReference type="PIRSR" id="PIRSR001553-1"/>
    </source>
</evidence>
<evidence type="ECO:0000259" key="8">
    <source>
        <dbReference type="SMART" id="SM00881"/>
    </source>
</evidence>
<dbReference type="InterPro" id="IPR036291">
    <property type="entry name" value="NAD(P)-bd_dom_sf"/>
</dbReference>
<evidence type="ECO:0000256" key="2">
    <source>
        <dbReference type="ARBA" id="ARBA00022598"/>
    </source>
</evidence>
<feature type="binding site" evidence="5">
    <location>
        <begin position="96"/>
        <end position="98"/>
    </location>
    <ligand>
        <name>CoA</name>
        <dbReference type="ChEBI" id="CHEBI:57287"/>
    </ligand>
</feature>
<feature type="domain" description="CoA-binding" evidence="8">
    <location>
        <begin position="4"/>
        <end position="100"/>
    </location>
</feature>
<comment type="similarity">
    <text evidence="4 5 7">Belongs to the succinate/malate CoA ligase alpha subunit family.</text>
</comment>
<keyword evidence="3 5" id="KW-0547">Nucleotide-binding</keyword>
<keyword evidence="1 5" id="KW-0816">Tricarboxylic acid cycle</keyword>
<dbReference type="UniPathway" id="UPA00223">
    <property type="reaction ID" value="UER00999"/>
</dbReference>
<dbReference type="SUPFAM" id="SSF52210">
    <property type="entry name" value="Succinyl-CoA synthetase domains"/>
    <property type="match status" value="1"/>
</dbReference>
<dbReference type="OrthoDB" id="9807196at2"/>
<dbReference type="InterPro" id="IPR017440">
    <property type="entry name" value="Cit_synth/succinyl-CoA_lig_AS"/>
</dbReference>
<dbReference type="AlphaFoldDB" id="A0A1V8RPE4"/>
<name>A0A1V8RPE4_9HYPH</name>
<dbReference type="EC" id="6.2.1.5" evidence="5"/>
<dbReference type="PROSITE" id="PS00399">
    <property type="entry name" value="SUCCINYL_COA_LIG_2"/>
    <property type="match status" value="1"/>
</dbReference>
<evidence type="ECO:0000256" key="4">
    <source>
        <dbReference type="ARBA" id="ARBA00060724"/>
    </source>
</evidence>
<feature type="binding site" evidence="5">
    <location>
        <position position="163"/>
    </location>
    <ligand>
        <name>substrate</name>
        <note>ligand shared with subunit beta</note>
    </ligand>
</feature>
<dbReference type="SMART" id="SM00881">
    <property type="entry name" value="CoA_binding"/>
    <property type="match status" value="1"/>
</dbReference>
<dbReference type="PRINTS" id="PR01798">
    <property type="entry name" value="SCOASYNTHASE"/>
</dbReference>
<comment type="caution">
    <text evidence="9">The sequence shown here is derived from an EMBL/GenBank/DDBJ whole genome shotgun (WGS) entry which is preliminary data.</text>
</comment>
<feature type="active site" description="Tele-phosphohistidine intermediate" evidence="5 6">
    <location>
        <position position="251"/>
    </location>
</feature>
<dbReference type="NCBIfam" id="NF004230">
    <property type="entry name" value="PRK05678.1"/>
    <property type="match status" value="1"/>
</dbReference>
<comment type="catalytic activity">
    <reaction evidence="5">
        <text>GTP + succinate + CoA = succinyl-CoA + GDP + phosphate</text>
        <dbReference type="Rhea" id="RHEA:22120"/>
        <dbReference type="ChEBI" id="CHEBI:30031"/>
        <dbReference type="ChEBI" id="CHEBI:37565"/>
        <dbReference type="ChEBI" id="CHEBI:43474"/>
        <dbReference type="ChEBI" id="CHEBI:57287"/>
        <dbReference type="ChEBI" id="CHEBI:57292"/>
        <dbReference type="ChEBI" id="CHEBI:58189"/>
    </reaction>
</comment>
<dbReference type="HAMAP" id="MF_01988">
    <property type="entry name" value="Succ_CoA_alpha"/>
    <property type="match status" value="1"/>
</dbReference>
<protein>
    <recommendedName>
        <fullName evidence="5">Succinate--CoA ligase [ADP-forming] subunit alpha</fullName>
        <ecNumber evidence="5">6.2.1.5</ecNumber>
    </recommendedName>
    <alternativeName>
        <fullName evidence="5">Succinyl-CoA synthetase subunit alpha</fullName>
        <shortName evidence="5">SCS-alpha</shortName>
    </alternativeName>
</protein>
<dbReference type="STRING" id="1873176.BFN67_20175"/>
<dbReference type="SUPFAM" id="SSF51735">
    <property type="entry name" value="NAD(P)-binding Rossmann-fold domains"/>
    <property type="match status" value="1"/>
</dbReference>
<sequence>MSILLDRRTRVIVQGLTGKIGTFHAQDMKRYGTKVVGGVTPGKGGMIHHGMPVFNTVKGAVRETGAEASIVFVPPPFAADSIMEAADAGLKLCVCITDGIPSQDMMRVKRYMRRFRYEDRMRLIGPNCAGVITPGQASMGIMPGSIYLPGRVGIVGRSGTLGYEAAAQMKALGIGVSTSVGIGGDPINGSSFLDMLKLFEEDEDTDAVVMIGEIGGPQEAEAGEWAKHNMRKPLIAYVAGLSAPKGKRMGHAGAIISAFGESAQEKVEILREAGVTIVPTPAEFGPTVAAVLEQKKKAA</sequence>
<organism evidence="9 10">
    <name type="scientific">Manganibacter manganicus</name>
    <dbReference type="NCBI Taxonomy" id="1873176"/>
    <lineage>
        <taxon>Bacteria</taxon>
        <taxon>Pseudomonadati</taxon>
        <taxon>Pseudomonadota</taxon>
        <taxon>Alphaproteobacteria</taxon>
        <taxon>Hyphomicrobiales</taxon>
        <taxon>Phyllobacteriaceae</taxon>
        <taxon>Manganibacter</taxon>
    </lineage>
</organism>
<dbReference type="InterPro" id="IPR003781">
    <property type="entry name" value="CoA-bd"/>
</dbReference>
<dbReference type="InterPro" id="IPR005810">
    <property type="entry name" value="CoA_lig_alpha"/>
</dbReference>
<proteinExistence type="inferred from homology"/>
<gene>
    <name evidence="5" type="primary">sucD</name>
    <name evidence="9" type="ORF">BFN67_20175</name>
</gene>
<feature type="binding site" evidence="5">
    <location>
        <begin position="17"/>
        <end position="20"/>
    </location>
    <ligand>
        <name>CoA</name>
        <dbReference type="ChEBI" id="CHEBI:57287"/>
    </ligand>
</feature>
<comment type="catalytic activity">
    <reaction evidence="5">
        <text>succinate + ATP + CoA = succinyl-CoA + ADP + phosphate</text>
        <dbReference type="Rhea" id="RHEA:17661"/>
        <dbReference type="ChEBI" id="CHEBI:30031"/>
        <dbReference type="ChEBI" id="CHEBI:30616"/>
        <dbReference type="ChEBI" id="CHEBI:43474"/>
        <dbReference type="ChEBI" id="CHEBI:57287"/>
        <dbReference type="ChEBI" id="CHEBI:57292"/>
        <dbReference type="ChEBI" id="CHEBI:456216"/>
        <dbReference type="EC" id="6.2.1.5"/>
    </reaction>
</comment>
<comment type="function">
    <text evidence="5">Succinyl-CoA synthetase functions in the citric acid cycle (TCA), coupling the hydrolysis of succinyl-CoA to the synthesis of either ATP or GTP and thus represents the only step of substrate-level phosphorylation in the TCA. The alpha subunit of the enzyme binds the substrates coenzyme A and phosphate, while succinate binding and nucleotide specificity is provided by the beta subunit.</text>
</comment>
<dbReference type="PIRSF" id="PIRSF001553">
    <property type="entry name" value="SucCS_alpha"/>
    <property type="match status" value="1"/>
</dbReference>
<dbReference type="FunFam" id="3.40.50.720:FF:000277">
    <property type="entry name" value="Succinate--CoA ligase [ADP-forming] subunit alpha"/>
    <property type="match status" value="1"/>
</dbReference>
<dbReference type="FunFam" id="3.40.50.261:FF:000006">
    <property type="entry name" value="Succinate--CoA ligase [ADP-forming] subunit alpha"/>
    <property type="match status" value="1"/>
</dbReference>
<dbReference type="PANTHER" id="PTHR11117">
    <property type="entry name" value="SUCCINYL-COA LIGASE SUBUNIT ALPHA"/>
    <property type="match status" value="1"/>
</dbReference>